<dbReference type="GO" id="GO:0046872">
    <property type="term" value="F:metal ion binding"/>
    <property type="evidence" value="ECO:0007669"/>
    <property type="project" value="UniProtKB-KW"/>
</dbReference>
<accession>A0A1G9ZC26</accession>
<comment type="similarity">
    <text evidence="1">Belongs to the SCO1/2 family.</text>
</comment>
<protein>
    <submittedName>
        <fullName evidence="4">Protein SCO1/2</fullName>
    </submittedName>
</protein>
<evidence type="ECO:0000313" key="5">
    <source>
        <dbReference type="Proteomes" id="UP000199370"/>
    </source>
</evidence>
<dbReference type="InterPro" id="IPR003782">
    <property type="entry name" value="SCO1/SenC"/>
</dbReference>
<dbReference type="PANTHER" id="PTHR12151">
    <property type="entry name" value="ELECTRON TRANSPORT PROTIN SCO1/SENC FAMILY MEMBER"/>
    <property type="match status" value="1"/>
</dbReference>
<dbReference type="EMBL" id="FNIA01000019">
    <property type="protein sequence ID" value="SDN18942.1"/>
    <property type="molecule type" value="Genomic_DNA"/>
</dbReference>
<dbReference type="Pfam" id="PF02630">
    <property type="entry name" value="SCO1-SenC"/>
    <property type="match status" value="1"/>
</dbReference>
<keyword evidence="2" id="KW-0479">Metal-binding</keyword>
<keyword evidence="5" id="KW-1185">Reference proteome</keyword>
<evidence type="ECO:0000256" key="2">
    <source>
        <dbReference type="PIRSR" id="PIRSR603782-1"/>
    </source>
</evidence>
<evidence type="ECO:0000256" key="1">
    <source>
        <dbReference type="ARBA" id="ARBA00010996"/>
    </source>
</evidence>
<feature type="binding site" evidence="2">
    <location>
        <position position="93"/>
    </location>
    <ligand>
        <name>Cu cation</name>
        <dbReference type="ChEBI" id="CHEBI:23378"/>
    </ligand>
</feature>
<dbReference type="CDD" id="cd02968">
    <property type="entry name" value="SCO"/>
    <property type="match status" value="1"/>
</dbReference>
<dbReference type="STRING" id="996166.SAMN05192554_11950"/>
<dbReference type="RefSeq" id="WP_089735220.1">
    <property type="nucleotide sequence ID" value="NZ_FNIA01000019.1"/>
</dbReference>
<reference evidence="4 5" key="1">
    <citation type="submission" date="2016-10" db="EMBL/GenBank/DDBJ databases">
        <authorList>
            <person name="de Groot N.N."/>
        </authorList>
    </citation>
    <scope>NUCLEOTIDE SEQUENCE [LARGE SCALE GENOMIC DNA]</scope>
    <source>
        <strain evidence="5">EB21,IBRC-M 10013,KCTC 4048</strain>
    </source>
</reference>
<evidence type="ECO:0000313" key="4">
    <source>
        <dbReference type="EMBL" id="SDN18942.1"/>
    </source>
</evidence>
<dbReference type="Proteomes" id="UP000199370">
    <property type="component" value="Unassembled WGS sequence"/>
</dbReference>
<evidence type="ECO:0000256" key="3">
    <source>
        <dbReference type="PIRSR" id="PIRSR603782-2"/>
    </source>
</evidence>
<keyword evidence="2" id="KW-0186">Copper</keyword>
<dbReference type="Gene3D" id="3.40.30.10">
    <property type="entry name" value="Glutaredoxin"/>
    <property type="match status" value="1"/>
</dbReference>
<feature type="disulfide bond" description="Redox-active" evidence="3">
    <location>
        <begin position="89"/>
        <end position="93"/>
    </location>
</feature>
<dbReference type="AlphaFoldDB" id="A0A1G9ZC26"/>
<feature type="binding site" evidence="2">
    <location>
        <position position="89"/>
    </location>
    <ligand>
        <name>Cu cation</name>
        <dbReference type="ChEBI" id="CHEBI:23378"/>
    </ligand>
</feature>
<gene>
    <name evidence="4" type="ORF">SAMN05192554_11950</name>
</gene>
<dbReference type="SUPFAM" id="SSF52833">
    <property type="entry name" value="Thioredoxin-like"/>
    <property type="match status" value="1"/>
</dbReference>
<name>A0A1G9ZC26_9EURY</name>
<sequence>MQRRTFIASAGTVVGGSTLSGCLGVLGGESNPNVVLGDPGRPFDSADVAYPAWGEQLPDVTLPAPLESRELELGSIARPRLLTFFYSNCRTVCPVLISALRNIQTHAADNGYADAVAFLPVTFDPERDTADRLQTYAEERNVATDAGNWHFLRPESAERARVVVEEEFGVAFRRTHPDDMDGYMFTHTSLTLLVNADGYVERAYRDQSPDVNAILADLERVRQA</sequence>
<proteinExistence type="inferred from homology"/>
<dbReference type="PANTHER" id="PTHR12151:SF25">
    <property type="entry name" value="LINALOOL DEHYDRATASE_ISOMERASE DOMAIN-CONTAINING PROTEIN"/>
    <property type="match status" value="1"/>
</dbReference>
<feature type="binding site" evidence="2">
    <location>
        <position position="187"/>
    </location>
    <ligand>
        <name>Cu cation</name>
        <dbReference type="ChEBI" id="CHEBI:23378"/>
    </ligand>
</feature>
<keyword evidence="3" id="KW-1015">Disulfide bond</keyword>
<dbReference type="InterPro" id="IPR036249">
    <property type="entry name" value="Thioredoxin-like_sf"/>
</dbReference>
<dbReference type="PROSITE" id="PS51257">
    <property type="entry name" value="PROKAR_LIPOPROTEIN"/>
    <property type="match status" value="1"/>
</dbReference>
<organism evidence="4 5">
    <name type="scientific">Haloarchaeobius iranensis</name>
    <dbReference type="NCBI Taxonomy" id="996166"/>
    <lineage>
        <taxon>Archaea</taxon>
        <taxon>Methanobacteriati</taxon>
        <taxon>Methanobacteriota</taxon>
        <taxon>Stenosarchaea group</taxon>
        <taxon>Halobacteria</taxon>
        <taxon>Halobacteriales</taxon>
        <taxon>Halorubellaceae</taxon>
        <taxon>Haloarchaeobius</taxon>
    </lineage>
</organism>
<dbReference type="OrthoDB" id="27579at2157"/>